<reference evidence="1" key="1">
    <citation type="journal article" date="2020" name="Environ. Microbiol.">
        <title>The novel and transferable erm(51) gene confers Macrolides, Lincosamides, and Streptogramins B (MLSB) resistance to clonal Rhodococcus equi in the environment.</title>
        <authorList>
            <person name="Huber L."/>
            <person name="Giguere S."/>
            <person name="Slovis N.M."/>
            <person name="Alvarez-Narvaez S."/>
            <person name="Hart K.A."/>
            <person name="Greiter M."/>
            <person name="Morris E.R.A."/>
            <person name="Cohen N.D."/>
        </authorList>
    </citation>
    <scope>NUCLEOTIDE SEQUENCE</scope>
    <source>
        <strain evidence="1">Lh_141_1</strain>
    </source>
</reference>
<dbReference type="NCBIfam" id="NF041061">
    <property type="entry name" value="DpdD"/>
    <property type="match status" value="1"/>
</dbReference>
<dbReference type="EMBL" id="WUYZ01000001">
    <property type="protein sequence ID" value="NKS24597.1"/>
    <property type="molecule type" value="Genomic_DNA"/>
</dbReference>
<comment type="caution">
    <text evidence="1">The sequence shown here is derived from an EMBL/GenBank/DDBJ whole genome shotgun (WGS) entry which is preliminary data.</text>
</comment>
<protein>
    <submittedName>
        <fullName evidence="1">Uncharacterized protein</fullName>
    </submittedName>
</protein>
<organism evidence="1 2">
    <name type="scientific">Rhodococcus hoagii</name>
    <name type="common">Corynebacterium equii</name>
    <dbReference type="NCBI Taxonomy" id="43767"/>
    <lineage>
        <taxon>Bacteria</taxon>
        <taxon>Bacillati</taxon>
        <taxon>Actinomycetota</taxon>
        <taxon>Actinomycetes</taxon>
        <taxon>Mycobacteriales</taxon>
        <taxon>Nocardiaceae</taxon>
        <taxon>Prescottella</taxon>
    </lineage>
</organism>
<gene>
    <name evidence="1" type="ORF">GS505_01725</name>
</gene>
<evidence type="ECO:0000313" key="2">
    <source>
        <dbReference type="Proteomes" id="UP000605618"/>
    </source>
</evidence>
<accession>A0AAE4ZCC4</accession>
<dbReference type="InterPro" id="IPR049807">
    <property type="entry name" value="DpdD-like"/>
</dbReference>
<dbReference type="Proteomes" id="UP000605618">
    <property type="component" value="Unassembled WGS sequence"/>
</dbReference>
<dbReference type="AlphaFoldDB" id="A0AAE4ZCC4"/>
<proteinExistence type="predicted"/>
<sequence>MNDLIEDFFGVRNELAPDTLTDDDRAQLNKWIRALTTGTRTAFLPRSWQGRLFWYIFTPKDRRANEILELLGAWIGPTHSDIARTRGRLDLTDPFDSRIDTASELAVHRFEVLPRSGSPATKDARKFVRQALARLTELLDNRPASEFRFAKSTADILDDLGHALSTRDRSAAEIALGELSTNGDLDATNMSFVRIRTLGALGDWQEILADRAIDDILRMSRPPGVTRSIRRAVYHTYLATLDRNERDTELLSAADALPGRFRPIAKGPTPRHRDELVLQVLLALGSDSPTASASVERLIEGAELLEVGLETRLRRLVVAATATTETTVSTHVDPVSAAVDLYEAGDARGALESVVLLPLTIKTGRLAVSAAADLEDEDLARTALHYIDQNPEVHAHLAGIKSIQRNLEALARIGDTGAPHDWASWFDLVAQGADLATVSANTPDDFEQWASLDLTDLSARLDRINDDALMVLGEASGQFLAAHREVLELSGATGGKVGRRLIEALAVSSKCSNGIQTQTLNLVELAFSASHTSSEYAELVEHIGEIRRTNAAPSTAEWQVDLLQLVTSFPHSDQNSSALIQFAVSSLDDLTKYRLALSFTSITAIKMVAEEVGITLPAELFAGAAKDEAEELHAYSYLEGKRVALYSLMGSAIRRAASLLRQLVPGIDVRLYSDSVGSTELAKASENVDLFVIVTAAAKHAATEFIEANRGAGPIIRVNSKGTSAILRELRSNTGHRT</sequence>
<evidence type="ECO:0000313" key="1">
    <source>
        <dbReference type="EMBL" id="NKS24597.1"/>
    </source>
</evidence>
<name>A0AAE4ZCC4_RHOHA</name>